<keyword evidence="11" id="KW-0325">Glycoprotein</keyword>
<evidence type="ECO:0000256" key="2">
    <source>
        <dbReference type="ARBA" id="ARBA00022527"/>
    </source>
</evidence>
<keyword evidence="3" id="KW-0808">Transferase</keyword>
<evidence type="ECO:0000313" key="20">
    <source>
        <dbReference type="Proteomes" id="UP000583929"/>
    </source>
</evidence>
<evidence type="ECO:0000256" key="15">
    <source>
        <dbReference type="SAM" id="SignalP"/>
    </source>
</evidence>
<feature type="domain" description="Protein kinase" evidence="16">
    <location>
        <begin position="524"/>
        <end position="771"/>
    </location>
</feature>
<evidence type="ECO:0000256" key="6">
    <source>
        <dbReference type="ARBA" id="ARBA00022741"/>
    </source>
</evidence>
<evidence type="ECO:0000256" key="11">
    <source>
        <dbReference type="ARBA" id="ARBA00023180"/>
    </source>
</evidence>
<dbReference type="Gene3D" id="3.30.200.20">
    <property type="entry name" value="Phosphorylase Kinase, domain 1"/>
    <property type="match status" value="1"/>
</dbReference>
<protein>
    <recommendedName>
        <fullName evidence="16">Protein kinase domain-containing protein</fullName>
    </recommendedName>
</protein>
<dbReference type="InterPro" id="IPR001245">
    <property type="entry name" value="Ser-Thr/Tyr_kinase_cat_dom"/>
</dbReference>
<sequence length="771" mass="87012">MQDAIANYISVFLLFTLATAINQTPNTPTDYLFLDCGSSSSSSSNNHQTDTQGRLWASDSDSKHYYYSSSPPNIEDVSSKSIAKEQDSSVPQVPYKTARIFLSKFTYSFPLTPGPKFLRLYFYSATYSNNLNKSDSFFSVTANNFILLNNFSVYLTAYSAIKNPQAQPYFSKEFIINNNQKLINITFNPSPNSYAFINGIEIVSIPENLYISNDDDKPKIFVNNPSNPFFSVTNNTVLENVYRLNVGGPDVLSINDTVSMFRNWKQDLSYIHSYNVGTVPYLPNVKIHYSEDTPAYTAPEIVYTTFRQMDPISYNNTKYNLTWYFPLDSAFYYLVRLHFCSILNEITRENQIVFNIYMNRMIAHTQMDVIHFTGGSKIPKYIDYIIYIEKDSDSLLLELQPSFEINPENYNAMLNGAEIFKLNRSDGSLAGHNPAGPAQNHKPMLSPILRNSEKKVLLDFKAITVSGIVLGLLFCLLSVKFFFIIRRRRTSLKASSGITKASSLPSDLCRHFTIKEIREATGNFDERRVIGFGGFGNVYKGDIDGVIVAVKRLNPSSKQGAKEFFTEIDMLSKLRHVHLVSLIGYCDDNGEMVLVYEYMSREYYRRQQLTEKSDVYSFGVVLFEILCARPALGRNLPKEEVGLANWAQKCCRNGRVEDIIDPNLIGEKVSAVCLKKFVEIGLSCLEDDGGERPSMHDVVGGLEFALELQVNAEETINVCGLETAAISTAFGEGSDDSFSLNFSHTTVLFSSSNGRRSSSRERSDDSDQYYT</sequence>
<comment type="caution">
    <text evidence="17">The sequence shown here is derived from an EMBL/GenBank/DDBJ whole genome shotgun (WGS) entry which is preliminary data.</text>
</comment>
<evidence type="ECO:0000256" key="9">
    <source>
        <dbReference type="ARBA" id="ARBA00022989"/>
    </source>
</evidence>
<dbReference type="PROSITE" id="PS50011">
    <property type="entry name" value="PROTEIN_KINASE_DOM"/>
    <property type="match status" value="1"/>
</dbReference>
<evidence type="ECO:0000256" key="13">
    <source>
        <dbReference type="SAM" id="MobiDB-lite"/>
    </source>
</evidence>
<dbReference type="GO" id="GO:0005524">
    <property type="term" value="F:ATP binding"/>
    <property type="evidence" value="ECO:0007669"/>
    <property type="project" value="UniProtKB-UniRule"/>
</dbReference>
<dbReference type="InterPro" id="IPR017441">
    <property type="entry name" value="Protein_kinase_ATP_BS"/>
</dbReference>
<feature type="signal peptide" evidence="15">
    <location>
        <begin position="1"/>
        <end position="20"/>
    </location>
</feature>
<evidence type="ECO:0000256" key="12">
    <source>
        <dbReference type="PROSITE-ProRule" id="PRU10141"/>
    </source>
</evidence>
<keyword evidence="6 12" id="KW-0547">Nucleotide-binding</keyword>
<accession>A0A7J6FZD3</accession>
<dbReference type="Gene3D" id="1.10.510.10">
    <property type="entry name" value="Transferase(Phosphotransferase) domain 1"/>
    <property type="match status" value="1"/>
</dbReference>
<dbReference type="GO" id="GO:0016020">
    <property type="term" value="C:membrane"/>
    <property type="evidence" value="ECO:0007669"/>
    <property type="project" value="UniProtKB-SubCell"/>
</dbReference>
<keyword evidence="7" id="KW-0418">Kinase</keyword>
<evidence type="ECO:0000259" key="16">
    <source>
        <dbReference type="PROSITE" id="PS50011"/>
    </source>
</evidence>
<organism evidence="17 20">
    <name type="scientific">Cannabis sativa</name>
    <name type="common">Hemp</name>
    <name type="synonym">Marijuana</name>
    <dbReference type="NCBI Taxonomy" id="3483"/>
    <lineage>
        <taxon>Eukaryota</taxon>
        <taxon>Viridiplantae</taxon>
        <taxon>Streptophyta</taxon>
        <taxon>Embryophyta</taxon>
        <taxon>Tracheophyta</taxon>
        <taxon>Spermatophyta</taxon>
        <taxon>Magnoliopsida</taxon>
        <taxon>eudicotyledons</taxon>
        <taxon>Gunneridae</taxon>
        <taxon>Pentapetalae</taxon>
        <taxon>rosids</taxon>
        <taxon>fabids</taxon>
        <taxon>Rosales</taxon>
        <taxon>Cannabaceae</taxon>
        <taxon>Cannabis</taxon>
    </lineage>
</organism>
<dbReference type="PANTHER" id="PTHR34590:SF5">
    <property type="entry name" value="OS04G0586500 PROTEIN"/>
    <property type="match status" value="1"/>
</dbReference>
<dbReference type="PANTHER" id="PTHR34590">
    <property type="entry name" value="OS03G0124300 PROTEIN-RELATED"/>
    <property type="match status" value="1"/>
</dbReference>
<evidence type="ECO:0000313" key="18">
    <source>
        <dbReference type="EMBL" id="KAF4385550.1"/>
    </source>
</evidence>
<dbReference type="SUPFAM" id="SSF56112">
    <property type="entry name" value="Protein kinase-like (PK-like)"/>
    <property type="match status" value="1"/>
</dbReference>
<evidence type="ECO:0000256" key="5">
    <source>
        <dbReference type="ARBA" id="ARBA00022729"/>
    </source>
</evidence>
<dbReference type="InterPro" id="IPR024788">
    <property type="entry name" value="Malectin-like_Carb-bd_dom"/>
</dbReference>
<dbReference type="Gene3D" id="2.60.120.430">
    <property type="entry name" value="Galactose-binding lectin"/>
    <property type="match status" value="2"/>
</dbReference>
<keyword evidence="2" id="KW-0723">Serine/threonine-protein kinase</keyword>
<evidence type="ECO:0000256" key="1">
    <source>
        <dbReference type="ARBA" id="ARBA00004479"/>
    </source>
</evidence>
<dbReference type="AlphaFoldDB" id="A0A7J6FZD3"/>
<reference evidence="19 20" key="1">
    <citation type="journal article" date="2020" name="bioRxiv">
        <title>Sequence and annotation of 42 cannabis genomes reveals extensive copy number variation in cannabinoid synthesis and pathogen resistance genes.</title>
        <authorList>
            <person name="Mckernan K.J."/>
            <person name="Helbert Y."/>
            <person name="Kane L.T."/>
            <person name="Ebling H."/>
            <person name="Zhang L."/>
            <person name="Liu B."/>
            <person name="Eaton Z."/>
            <person name="Mclaughlin S."/>
            <person name="Kingan S."/>
            <person name="Baybayan P."/>
            <person name="Concepcion G."/>
            <person name="Jordan M."/>
            <person name="Riva A."/>
            <person name="Barbazuk W."/>
            <person name="Harkins T."/>
        </authorList>
    </citation>
    <scope>NUCLEOTIDE SEQUENCE [LARGE SCALE GENOMIC DNA]</scope>
    <source>
        <strain evidence="19 20">cv. Jamaican Lion 4</strain>
        <strain evidence="17">Father</strain>
        <strain evidence="18">Mother</strain>
        <tissue evidence="17">Leaf</tissue>
    </source>
</reference>
<keyword evidence="5 15" id="KW-0732">Signal</keyword>
<dbReference type="Pfam" id="PF12819">
    <property type="entry name" value="Malectin_like"/>
    <property type="match status" value="1"/>
</dbReference>
<evidence type="ECO:0000313" key="19">
    <source>
        <dbReference type="Proteomes" id="UP000525078"/>
    </source>
</evidence>
<dbReference type="Proteomes" id="UP000525078">
    <property type="component" value="Unassembled WGS sequence"/>
</dbReference>
<evidence type="ECO:0000256" key="14">
    <source>
        <dbReference type="SAM" id="Phobius"/>
    </source>
</evidence>
<feature type="chain" id="PRO_5033593606" description="Protein kinase domain-containing protein" evidence="15">
    <location>
        <begin position="21"/>
        <end position="771"/>
    </location>
</feature>
<feature type="transmembrane region" description="Helical" evidence="14">
    <location>
        <begin position="462"/>
        <end position="483"/>
    </location>
</feature>
<name>A0A7J6FZD3_CANSA</name>
<dbReference type="GO" id="GO:0004674">
    <property type="term" value="F:protein serine/threonine kinase activity"/>
    <property type="evidence" value="ECO:0007669"/>
    <property type="project" value="UniProtKB-KW"/>
</dbReference>
<dbReference type="InterPro" id="IPR045272">
    <property type="entry name" value="ANXUR1/2-like"/>
</dbReference>
<evidence type="ECO:0000256" key="4">
    <source>
        <dbReference type="ARBA" id="ARBA00022692"/>
    </source>
</evidence>
<dbReference type="Proteomes" id="UP000583929">
    <property type="component" value="Unassembled WGS sequence"/>
</dbReference>
<dbReference type="FunFam" id="2.60.120.430:FF:000007">
    <property type="entry name" value="FERONIA receptor-like kinase"/>
    <property type="match status" value="1"/>
</dbReference>
<dbReference type="EMBL" id="JAATIQ010000158">
    <property type="protein sequence ID" value="KAF4375957.1"/>
    <property type="molecule type" value="Genomic_DNA"/>
</dbReference>
<dbReference type="EMBL" id="JAATIP010000044">
    <property type="protein sequence ID" value="KAF4385550.1"/>
    <property type="molecule type" value="Genomic_DNA"/>
</dbReference>
<evidence type="ECO:0000256" key="3">
    <source>
        <dbReference type="ARBA" id="ARBA00022679"/>
    </source>
</evidence>
<keyword evidence="10 14" id="KW-0472">Membrane</keyword>
<dbReference type="PROSITE" id="PS00107">
    <property type="entry name" value="PROTEIN_KINASE_ATP"/>
    <property type="match status" value="1"/>
</dbReference>
<feature type="region of interest" description="Disordered" evidence="13">
    <location>
        <begin position="750"/>
        <end position="771"/>
    </location>
</feature>
<evidence type="ECO:0000256" key="8">
    <source>
        <dbReference type="ARBA" id="ARBA00022840"/>
    </source>
</evidence>
<dbReference type="InterPro" id="IPR000719">
    <property type="entry name" value="Prot_kinase_dom"/>
</dbReference>
<gene>
    <name evidence="18" type="ORF">F8388_010106</name>
    <name evidence="17" type="ORF">G4B88_029321</name>
</gene>
<feature type="binding site" evidence="12">
    <location>
        <position position="551"/>
    </location>
    <ligand>
        <name>ATP</name>
        <dbReference type="ChEBI" id="CHEBI:30616"/>
    </ligand>
</feature>
<evidence type="ECO:0000313" key="17">
    <source>
        <dbReference type="EMBL" id="KAF4375957.1"/>
    </source>
</evidence>
<evidence type="ECO:0000256" key="7">
    <source>
        <dbReference type="ARBA" id="ARBA00022777"/>
    </source>
</evidence>
<proteinExistence type="predicted"/>
<keyword evidence="9 14" id="KW-1133">Transmembrane helix</keyword>
<dbReference type="Pfam" id="PF07714">
    <property type="entry name" value="PK_Tyr_Ser-Thr"/>
    <property type="match status" value="1"/>
</dbReference>
<dbReference type="FunFam" id="2.60.120.430:FF:000003">
    <property type="entry name" value="FERONIA receptor-like kinase"/>
    <property type="match status" value="1"/>
</dbReference>
<comment type="subcellular location">
    <subcellularLocation>
        <location evidence="1">Membrane</location>
        <topology evidence="1">Single-pass type I membrane protein</topology>
    </subcellularLocation>
</comment>
<dbReference type="InterPro" id="IPR011009">
    <property type="entry name" value="Kinase-like_dom_sf"/>
</dbReference>
<keyword evidence="8 12" id="KW-0067">ATP-binding</keyword>
<dbReference type="FunFam" id="3.30.200.20:FF:000645">
    <property type="entry name" value="Receptor-like protein kinase FERONIA"/>
    <property type="match status" value="1"/>
</dbReference>
<keyword evidence="4 14" id="KW-0812">Transmembrane</keyword>
<evidence type="ECO:0000256" key="10">
    <source>
        <dbReference type="ARBA" id="ARBA00023136"/>
    </source>
</evidence>
<keyword evidence="20" id="KW-1185">Reference proteome</keyword>
<dbReference type="GO" id="GO:0004714">
    <property type="term" value="F:transmembrane receptor protein tyrosine kinase activity"/>
    <property type="evidence" value="ECO:0007669"/>
    <property type="project" value="InterPro"/>
</dbReference>